<accession>A0AAV8YV62</accession>
<evidence type="ECO:0000313" key="1">
    <source>
        <dbReference type="EMBL" id="KAJ8955539.1"/>
    </source>
</evidence>
<dbReference type="EMBL" id="JAPWTK010000037">
    <property type="protein sequence ID" value="KAJ8955539.1"/>
    <property type="molecule type" value="Genomic_DNA"/>
</dbReference>
<dbReference type="Proteomes" id="UP001162162">
    <property type="component" value="Unassembled WGS sequence"/>
</dbReference>
<gene>
    <name evidence="1" type="ORF">NQ318_001369</name>
</gene>
<dbReference type="AlphaFoldDB" id="A0AAV8YV62"/>
<evidence type="ECO:0008006" key="3">
    <source>
        <dbReference type="Google" id="ProtNLM"/>
    </source>
</evidence>
<protein>
    <recommendedName>
        <fullName evidence="3">THAP-type domain-containing protein</fullName>
    </recommendedName>
</protein>
<feature type="non-terminal residue" evidence="1">
    <location>
        <position position="1"/>
    </location>
</feature>
<proteinExistence type="predicted"/>
<keyword evidence="2" id="KW-1185">Reference proteome</keyword>
<evidence type="ECO:0000313" key="2">
    <source>
        <dbReference type="Proteomes" id="UP001162162"/>
    </source>
</evidence>
<organism evidence="1 2">
    <name type="scientific">Aromia moschata</name>
    <dbReference type="NCBI Taxonomy" id="1265417"/>
    <lineage>
        <taxon>Eukaryota</taxon>
        <taxon>Metazoa</taxon>
        <taxon>Ecdysozoa</taxon>
        <taxon>Arthropoda</taxon>
        <taxon>Hexapoda</taxon>
        <taxon>Insecta</taxon>
        <taxon>Pterygota</taxon>
        <taxon>Neoptera</taxon>
        <taxon>Endopterygota</taxon>
        <taxon>Coleoptera</taxon>
        <taxon>Polyphaga</taxon>
        <taxon>Cucujiformia</taxon>
        <taxon>Chrysomeloidea</taxon>
        <taxon>Cerambycidae</taxon>
        <taxon>Cerambycinae</taxon>
        <taxon>Callichromatini</taxon>
        <taxon>Aromia</taxon>
    </lineage>
</organism>
<name>A0AAV8YV62_9CUCU</name>
<reference evidence="1" key="1">
    <citation type="journal article" date="2023" name="Insect Mol. Biol.">
        <title>Genome sequencing provides insights into the evolution of gene families encoding plant cell wall-degrading enzymes in longhorned beetles.</title>
        <authorList>
            <person name="Shin N.R."/>
            <person name="Okamura Y."/>
            <person name="Kirsch R."/>
            <person name="Pauchet Y."/>
        </authorList>
    </citation>
    <scope>NUCLEOTIDE SEQUENCE</scope>
    <source>
        <strain evidence="1">AMC_N1</strain>
    </source>
</reference>
<sequence>RKAWILKLRIGKTVSKFMKVCSLHFAEEDNFYRSKDSKREDTEKNAVLSNS</sequence>
<comment type="caution">
    <text evidence="1">The sequence shown here is derived from an EMBL/GenBank/DDBJ whole genome shotgun (WGS) entry which is preliminary data.</text>
</comment>